<evidence type="ECO:0000256" key="7">
    <source>
        <dbReference type="ARBA" id="ARBA00023163"/>
    </source>
</evidence>
<reference evidence="15" key="1">
    <citation type="submission" date="2020-05" db="EMBL/GenBank/DDBJ databases">
        <title>WGS assembly of Panicum virgatum.</title>
        <authorList>
            <person name="Lovell J.T."/>
            <person name="Jenkins J."/>
            <person name="Shu S."/>
            <person name="Juenger T.E."/>
            <person name="Schmutz J."/>
        </authorList>
    </citation>
    <scope>NUCLEOTIDE SEQUENCE</scope>
    <source>
        <strain evidence="15">AP13</strain>
    </source>
</reference>
<evidence type="ECO:0000259" key="13">
    <source>
        <dbReference type="PROSITE" id="PS50071"/>
    </source>
</evidence>
<dbReference type="SMART" id="SM00389">
    <property type="entry name" value="HOX"/>
    <property type="match status" value="1"/>
</dbReference>
<evidence type="ECO:0000256" key="6">
    <source>
        <dbReference type="ARBA" id="ARBA00023155"/>
    </source>
</evidence>
<name>A0A8T0QKT0_PANVG</name>
<feature type="domain" description="START" evidence="14">
    <location>
        <begin position="217"/>
        <end position="455"/>
    </location>
</feature>
<comment type="subcellular location">
    <subcellularLocation>
        <location evidence="1 9 10">Nucleus</location>
    </subcellularLocation>
</comment>
<dbReference type="CDD" id="cd08875">
    <property type="entry name" value="START_ArGLABRA2_like"/>
    <property type="match status" value="1"/>
</dbReference>
<dbReference type="SUPFAM" id="SSF55961">
    <property type="entry name" value="Bet v1-like"/>
    <property type="match status" value="1"/>
</dbReference>
<dbReference type="EMBL" id="CM029049">
    <property type="protein sequence ID" value="KAG2571466.1"/>
    <property type="molecule type" value="Genomic_DNA"/>
</dbReference>
<evidence type="ECO:0000313" key="16">
    <source>
        <dbReference type="Proteomes" id="UP000823388"/>
    </source>
</evidence>
<dbReference type="InterPro" id="IPR001356">
    <property type="entry name" value="HD"/>
</dbReference>
<dbReference type="Pfam" id="PF01852">
    <property type="entry name" value="START"/>
    <property type="match status" value="1"/>
</dbReference>
<evidence type="ECO:0000256" key="12">
    <source>
        <dbReference type="SAM" id="MobiDB-lite"/>
    </source>
</evidence>
<dbReference type="SMART" id="SM00234">
    <property type="entry name" value="START"/>
    <property type="match status" value="1"/>
</dbReference>
<dbReference type="GO" id="GO:0003677">
    <property type="term" value="F:DNA binding"/>
    <property type="evidence" value="ECO:0007669"/>
    <property type="project" value="UniProtKB-UniRule"/>
</dbReference>
<dbReference type="InterPro" id="IPR042160">
    <property type="entry name" value="HD-Zip_IV"/>
</dbReference>
<evidence type="ECO:0000256" key="3">
    <source>
        <dbReference type="ARBA" id="ARBA00023015"/>
    </source>
</evidence>
<keyword evidence="16" id="KW-1185">Reference proteome</keyword>
<evidence type="ECO:0000256" key="4">
    <source>
        <dbReference type="ARBA" id="ARBA00023054"/>
    </source>
</evidence>
<proteinExistence type="inferred from homology"/>
<protein>
    <submittedName>
        <fullName evidence="15">Uncharacterized protein</fullName>
    </submittedName>
</protein>
<organism evidence="15 16">
    <name type="scientific">Panicum virgatum</name>
    <name type="common">Blackwell switchgrass</name>
    <dbReference type="NCBI Taxonomy" id="38727"/>
    <lineage>
        <taxon>Eukaryota</taxon>
        <taxon>Viridiplantae</taxon>
        <taxon>Streptophyta</taxon>
        <taxon>Embryophyta</taxon>
        <taxon>Tracheophyta</taxon>
        <taxon>Spermatophyta</taxon>
        <taxon>Magnoliopsida</taxon>
        <taxon>Liliopsida</taxon>
        <taxon>Poales</taxon>
        <taxon>Poaceae</taxon>
        <taxon>PACMAD clade</taxon>
        <taxon>Panicoideae</taxon>
        <taxon>Panicodae</taxon>
        <taxon>Paniceae</taxon>
        <taxon>Panicinae</taxon>
        <taxon>Panicum</taxon>
        <taxon>Panicum sect. Hiantes</taxon>
    </lineage>
</organism>
<evidence type="ECO:0000256" key="2">
    <source>
        <dbReference type="ARBA" id="ARBA00006789"/>
    </source>
</evidence>
<feature type="coiled-coil region" evidence="11">
    <location>
        <begin position="125"/>
        <end position="152"/>
    </location>
</feature>
<dbReference type="SUPFAM" id="SSF46689">
    <property type="entry name" value="Homeodomain-like"/>
    <property type="match status" value="1"/>
</dbReference>
<evidence type="ECO:0000313" key="15">
    <source>
        <dbReference type="EMBL" id="KAG2571466.1"/>
    </source>
</evidence>
<dbReference type="AlphaFoldDB" id="A0A8T0QKT0"/>
<dbReference type="GO" id="GO:0008289">
    <property type="term" value="F:lipid binding"/>
    <property type="evidence" value="ECO:0007669"/>
    <property type="project" value="InterPro"/>
</dbReference>
<dbReference type="PANTHER" id="PTHR45654:SF37">
    <property type="entry name" value="HOMEODOMAIN LEUCINE ZIPPER FAMILY IV PROTEIN"/>
    <property type="match status" value="1"/>
</dbReference>
<gene>
    <name evidence="15" type="ORF">PVAP13_7KG109200</name>
</gene>
<evidence type="ECO:0000256" key="8">
    <source>
        <dbReference type="ARBA" id="ARBA00023242"/>
    </source>
</evidence>
<keyword evidence="5 9" id="KW-0238">DNA-binding</keyword>
<evidence type="ECO:0000259" key="14">
    <source>
        <dbReference type="PROSITE" id="PS50848"/>
    </source>
</evidence>
<keyword evidence="8 9" id="KW-0539">Nucleus</keyword>
<feature type="region of interest" description="Disordered" evidence="12">
    <location>
        <begin position="44"/>
        <end position="74"/>
    </location>
</feature>
<dbReference type="Gene3D" id="1.10.10.60">
    <property type="entry name" value="Homeodomain-like"/>
    <property type="match status" value="1"/>
</dbReference>
<keyword evidence="7" id="KW-0804">Transcription</keyword>
<evidence type="ECO:0000256" key="5">
    <source>
        <dbReference type="ARBA" id="ARBA00023125"/>
    </source>
</evidence>
<dbReference type="CDD" id="cd00086">
    <property type="entry name" value="homeodomain"/>
    <property type="match status" value="1"/>
</dbReference>
<keyword evidence="6 9" id="KW-0371">Homeobox</keyword>
<evidence type="ECO:0000256" key="10">
    <source>
        <dbReference type="RuleBase" id="RU000682"/>
    </source>
</evidence>
<feature type="domain" description="Homeobox" evidence="13">
    <location>
        <begin position="66"/>
        <end position="126"/>
    </location>
</feature>
<evidence type="ECO:0000256" key="11">
    <source>
        <dbReference type="SAM" id="Coils"/>
    </source>
</evidence>
<dbReference type="PROSITE" id="PS50848">
    <property type="entry name" value="START"/>
    <property type="match status" value="1"/>
</dbReference>
<dbReference type="InterPro" id="IPR057993">
    <property type="entry name" value="HD-Zip_IV_C"/>
</dbReference>
<dbReference type="PANTHER" id="PTHR45654">
    <property type="entry name" value="HOMEOBOX-LEUCINE ZIPPER PROTEIN MERISTEM L1"/>
    <property type="match status" value="1"/>
</dbReference>
<evidence type="ECO:0000256" key="1">
    <source>
        <dbReference type="ARBA" id="ARBA00004123"/>
    </source>
</evidence>
<keyword evidence="4 11" id="KW-0175">Coiled coil</keyword>
<dbReference type="InterPro" id="IPR002913">
    <property type="entry name" value="START_lipid-bd_dom"/>
</dbReference>
<evidence type="ECO:0000256" key="9">
    <source>
        <dbReference type="PROSITE-ProRule" id="PRU00108"/>
    </source>
</evidence>
<dbReference type="Pfam" id="PF00046">
    <property type="entry name" value="Homeodomain"/>
    <property type="match status" value="1"/>
</dbReference>
<comment type="similarity">
    <text evidence="2">Belongs to the HD-ZIP homeobox family. Class IV subfamily.</text>
</comment>
<sequence>MENNWPLNNNDGQGNNSLNPGNETGHLNWLNSLEEYDMDALMGADDHVNNDQDEDDEEHNLQGAESSSKRSGKRFTAEQILGLESLYQRCPHPDDSTRKDLAARIGLDARQIKFWFQNRRNKVKVKAVGDENKGIQQENAQLQVENMELQQKLLCGSCRDPNEKWHLLNENAKLKDTKRRAQDYLIKLIHVTKVPHSETLEHLESAALNLVPFTDDCSTDQDTLVSYTERALYEFVMLASKGEPMWLPATNGKILNDLEYKDHTFPGLLGPCPQGFVMEGTKGTTLVRGNAFDLVGLLSDVTRWSNMFPGIIQGVRASNIVSGGSFTSLDGLIQKMNVDLWVQAPRAPNRSLKFLRFSKRIENNQWAVVDVSMDGIRGIEPDGRRIGYMSCRLLPSGCLLQDMSNGLCKVTWIVHAEYDEASVPPLFRQFFQSGTALGASRWLASLQRRCEYMAIMHSSHSSGAAMSPLGRNSVLELSQRMMASFYTAVSKPVAPLDPSNIVNEWRGICNIGTNMFEATVRMVIWNYSTMGQPSTLVLSATTTVWLPGTPPQRIHEYLCDGQRRGEWDRFAYDGPVQELSSIVTCRQLPGNVVSVLHPNDVLHQMNSNMLILQEATSDLSCSLLVYSLIEKNMMRAVMDGGDNTTAFLLPSGFAILPDGYVSYAAAAGGASSSNVPNTSQNGSAGSLLTAAYQALLSSSADHAAWTMDDAGNRICHAISKILAAVGADIAIPA</sequence>
<dbReference type="Pfam" id="PF25797">
    <property type="entry name" value="PDF2_C"/>
    <property type="match status" value="1"/>
</dbReference>
<dbReference type="GO" id="GO:0000981">
    <property type="term" value="F:DNA-binding transcription factor activity, RNA polymerase II-specific"/>
    <property type="evidence" value="ECO:0007669"/>
    <property type="project" value="InterPro"/>
</dbReference>
<dbReference type="InterPro" id="IPR009057">
    <property type="entry name" value="Homeodomain-like_sf"/>
</dbReference>
<dbReference type="PROSITE" id="PS00027">
    <property type="entry name" value="HOMEOBOX_1"/>
    <property type="match status" value="1"/>
</dbReference>
<feature type="compositionally biased region" description="Low complexity" evidence="12">
    <location>
        <begin position="1"/>
        <end position="20"/>
    </location>
</feature>
<dbReference type="GO" id="GO:0005634">
    <property type="term" value="C:nucleus"/>
    <property type="evidence" value="ECO:0007669"/>
    <property type="project" value="UniProtKB-SubCell"/>
</dbReference>
<dbReference type="Proteomes" id="UP000823388">
    <property type="component" value="Chromosome 7K"/>
</dbReference>
<accession>A0A8T0QKT0</accession>
<dbReference type="PROSITE" id="PS50071">
    <property type="entry name" value="HOMEOBOX_2"/>
    <property type="match status" value="1"/>
</dbReference>
<feature type="region of interest" description="Disordered" evidence="12">
    <location>
        <begin position="1"/>
        <end position="26"/>
    </location>
</feature>
<keyword evidence="3" id="KW-0805">Transcription regulation</keyword>
<dbReference type="InterPro" id="IPR017970">
    <property type="entry name" value="Homeobox_CS"/>
</dbReference>
<feature type="DNA-binding region" description="Homeobox" evidence="9">
    <location>
        <begin position="68"/>
        <end position="127"/>
    </location>
</feature>
<comment type="caution">
    <text evidence="15">The sequence shown here is derived from an EMBL/GenBank/DDBJ whole genome shotgun (WGS) entry which is preliminary data.</text>
</comment>